<evidence type="ECO:0000256" key="1">
    <source>
        <dbReference type="SAM" id="Phobius"/>
    </source>
</evidence>
<protein>
    <submittedName>
        <fullName evidence="3">Uncharacterized protein</fullName>
    </submittedName>
</protein>
<evidence type="ECO:0000256" key="2">
    <source>
        <dbReference type="SAM" id="SignalP"/>
    </source>
</evidence>
<feature type="signal peptide" evidence="2">
    <location>
        <begin position="1"/>
        <end position="18"/>
    </location>
</feature>
<dbReference type="AlphaFoldDB" id="A0A674F0M3"/>
<keyword evidence="2" id="KW-0732">Signal</keyword>
<reference evidence="3" key="1">
    <citation type="submission" date="2025-08" db="UniProtKB">
        <authorList>
            <consortium name="Ensembl"/>
        </authorList>
    </citation>
    <scope>IDENTIFICATION</scope>
</reference>
<evidence type="ECO:0000313" key="4">
    <source>
        <dbReference type="Proteomes" id="UP000472277"/>
    </source>
</evidence>
<accession>A0A674F0M3</accession>
<sequence length="173" mass="19625">MFSLGSLVLCLVNWGGDSQLKAGVVYLLFLVYRDYQQKIHPKNQEHVCAVREQLQSEQETPAEPGLSGSCIIVQDGQAEPILILQDLSNYNRWFSGQPRSLMDRPMFSMGNLFWTYPVSGGALIYLASPLDFIPKATCRPNFFVILLLFIYVSDWQVTQTDRLTNSHWTGVCN</sequence>
<dbReference type="Proteomes" id="UP000472277">
    <property type="component" value="Chromosome 5"/>
</dbReference>
<feature type="chain" id="PRO_5025394691" evidence="2">
    <location>
        <begin position="19"/>
        <end position="173"/>
    </location>
</feature>
<proteinExistence type="predicted"/>
<dbReference type="GeneTree" id="ENSGT00990000211390"/>
<feature type="transmembrane region" description="Helical" evidence="1">
    <location>
        <begin position="106"/>
        <end position="128"/>
    </location>
</feature>
<keyword evidence="1" id="KW-0472">Membrane</keyword>
<feature type="transmembrane region" description="Helical" evidence="1">
    <location>
        <begin position="140"/>
        <end position="158"/>
    </location>
</feature>
<keyword evidence="4" id="KW-1185">Reference proteome</keyword>
<name>A0A674F0M3_SALTR</name>
<reference evidence="3" key="2">
    <citation type="submission" date="2025-09" db="UniProtKB">
        <authorList>
            <consortium name="Ensembl"/>
        </authorList>
    </citation>
    <scope>IDENTIFICATION</scope>
</reference>
<keyword evidence="1" id="KW-1133">Transmembrane helix</keyword>
<evidence type="ECO:0000313" key="3">
    <source>
        <dbReference type="Ensembl" id="ENSSTUP00000113820.1"/>
    </source>
</evidence>
<organism evidence="3 4">
    <name type="scientific">Salmo trutta</name>
    <name type="common">Brown trout</name>
    <dbReference type="NCBI Taxonomy" id="8032"/>
    <lineage>
        <taxon>Eukaryota</taxon>
        <taxon>Metazoa</taxon>
        <taxon>Chordata</taxon>
        <taxon>Craniata</taxon>
        <taxon>Vertebrata</taxon>
        <taxon>Euteleostomi</taxon>
        <taxon>Actinopterygii</taxon>
        <taxon>Neopterygii</taxon>
        <taxon>Teleostei</taxon>
        <taxon>Protacanthopterygii</taxon>
        <taxon>Salmoniformes</taxon>
        <taxon>Salmonidae</taxon>
        <taxon>Salmoninae</taxon>
        <taxon>Salmo</taxon>
    </lineage>
</organism>
<dbReference type="Ensembl" id="ENSSTUT00000121821.1">
    <property type="protein sequence ID" value="ENSSTUP00000113820.1"/>
    <property type="gene ID" value="ENSSTUG00000050236.1"/>
</dbReference>
<keyword evidence="1" id="KW-0812">Transmembrane</keyword>